<dbReference type="Proteomes" id="UP001364472">
    <property type="component" value="Unassembled WGS sequence"/>
</dbReference>
<evidence type="ECO:0000313" key="6">
    <source>
        <dbReference type="EMBL" id="MEJ1248657.1"/>
    </source>
</evidence>
<dbReference type="PROSITE" id="PS01068">
    <property type="entry name" value="OMPA_1"/>
    <property type="match status" value="1"/>
</dbReference>
<dbReference type="InterPro" id="IPR006690">
    <property type="entry name" value="OMPA-like_CS"/>
</dbReference>
<evidence type="ECO:0000313" key="7">
    <source>
        <dbReference type="Proteomes" id="UP001364472"/>
    </source>
</evidence>
<dbReference type="InterPro" id="IPR006664">
    <property type="entry name" value="OMP_bac"/>
</dbReference>
<dbReference type="GO" id="GO:0009279">
    <property type="term" value="C:cell outer membrane"/>
    <property type="evidence" value="ECO:0007669"/>
    <property type="project" value="UniProtKB-SubCell"/>
</dbReference>
<dbReference type="InterPro" id="IPR050330">
    <property type="entry name" value="Bact_OuterMem_StrucFunc"/>
</dbReference>
<comment type="caution">
    <text evidence="6">The sequence shown here is derived from an EMBL/GenBank/DDBJ whole genome shotgun (WGS) entry which is preliminary data.</text>
</comment>
<dbReference type="Pfam" id="PF00691">
    <property type="entry name" value="OmpA"/>
    <property type="match status" value="1"/>
</dbReference>
<dbReference type="InterPro" id="IPR036737">
    <property type="entry name" value="OmpA-like_sf"/>
</dbReference>
<keyword evidence="7" id="KW-1185">Reference proteome</keyword>
<sequence length="202" mass="21490">MKPISTNLKKLLGIGLLGASMLLAGGCSNYVKRADLDAALADLRARDSAIEAKADANTAALASLRQELSERFAQYDKAISEAQGKVRVDAMAHFDYDSSTLREEDKAALEDFARVIRDHHPGSLITVEGFTDPAGSVGYNQRLGQARADAVREHLVANGLPADTVRAVSYGKASNRLVAPGNWGDSGLPNRRASLVVDRAGS</sequence>
<accession>A0AAW9R2Q2</accession>
<feature type="domain" description="OmpA-like" evidence="5">
    <location>
        <begin position="81"/>
        <end position="201"/>
    </location>
</feature>
<organism evidence="6 7">
    <name type="scientific">Denitratimonas tolerans</name>
    <dbReference type="NCBI Taxonomy" id="1338420"/>
    <lineage>
        <taxon>Bacteria</taxon>
        <taxon>Pseudomonadati</taxon>
        <taxon>Pseudomonadota</taxon>
        <taxon>Gammaproteobacteria</taxon>
        <taxon>Lysobacterales</taxon>
        <taxon>Lysobacteraceae</taxon>
        <taxon>Denitratimonas</taxon>
    </lineage>
</organism>
<dbReference type="EMBL" id="JBBDHC010000003">
    <property type="protein sequence ID" value="MEJ1248657.1"/>
    <property type="molecule type" value="Genomic_DNA"/>
</dbReference>
<keyword evidence="3" id="KW-0998">Cell outer membrane</keyword>
<dbReference type="PANTHER" id="PTHR30329">
    <property type="entry name" value="STATOR ELEMENT OF FLAGELLAR MOTOR COMPLEX"/>
    <property type="match status" value="1"/>
</dbReference>
<evidence type="ECO:0000256" key="2">
    <source>
        <dbReference type="ARBA" id="ARBA00023136"/>
    </source>
</evidence>
<dbReference type="CDD" id="cd07185">
    <property type="entry name" value="OmpA_C-like"/>
    <property type="match status" value="1"/>
</dbReference>
<dbReference type="PROSITE" id="PS51257">
    <property type="entry name" value="PROKAR_LIPOPROTEIN"/>
    <property type="match status" value="1"/>
</dbReference>
<proteinExistence type="predicted"/>
<dbReference type="AlphaFoldDB" id="A0AAW9R2Q2"/>
<dbReference type="InterPro" id="IPR006665">
    <property type="entry name" value="OmpA-like"/>
</dbReference>
<dbReference type="PROSITE" id="PS51123">
    <property type="entry name" value="OMPA_2"/>
    <property type="match status" value="1"/>
</dbReference>
<name>A0AAW9R2Q2_9GAMM</name>
<dbReference type="RefSeq" id="WP_337334376.1">
    <property type="nucleotide sequence ID" value="NZ_JBBDHC010000003.1"/>
</dbReference>
<dbReference type="PANTHER" id="PTHR30329:SF21">
    <property type="entry name" value="LIPOPROTEIN YIAD-RELATED"/>
    <property type="match status" value="1"/>
</dbReference>
<evidence type="ECO:0000256" key="4">
    <source>
        <dbReference type="PROSITE-ProRule" id="PRU00473"/>
    </source>
</evidence>
<evidence type="ECO:0000256" key="1">
    <source>
        <dbReference type="ARBA" id="ARBA00004442"/>
    </source>
</evidence>
<evidence type="ECO:0000256" key="3">
    <source>
        <dbReference type="ARBA" id="ARBA00023237"/>
    </source>
</evidence>
<dbReference type="SUPFAM" id="SSF103088">
    <property type="entry name" value="OmpA-like"/>
    <property type="match status" value="1"/>
</dbReference>
<dbReference type="Gene3D" id="3.30.1330.60">
    <property type="entry name" value="OmpA-like domain"/>
    <property type="match status" value="1"/>
</dbReference>
<dbReference type="PRINTS" id="PR01021">
    <property type="entry name" value="OMPADOMAIN"/>
</dbReference>
<reference evidence="6 7" key="1">
    <citation type="journal article" date="2016" name="Antonie Van Leeuwenhoek">
        <title>Denitratimonas tolerans gen. nov., sp. nov., a denitrifying bacterium isolated from a bioreactor for tannery wastewater treatment.</title>
        <authorList>
            <person name="Han S.I."/>
            <person name="Kim J.O."/>
            <person name="Lee Y.R."/>
            <person name="Ekpeghere K.I."/>
            <person name="Koh S.C."/>
            <person name="Whang K.S."/>
        </authorList>
    </citation>
    <scope>NUCLEOTIDE SEQUENCE [LARGE SCALE GENOMIC DNA]</scope>
    <source>
        <strain evidence="6 7">KACC 17565</strain>
    </source>
</reference>
<keyword evidence="2 4" id="KW-0472">Membrane</keyword>
<comment type="subcellular location">
    <subcellularLocation>
        <location evidence="1">Cell outer membrane</location>
    </subcellularLocation>
</comment>
<gene>
    <name evidence="6" type="ORF">WB794_03070</name>
</gene>
<protein>
    <submittedName>
        <fullName evidence="6">OmpA family protein</fullName>
    </submittedName>
</protein>
<evidence type="ECO:0000259" key="5">
    <source>
        <dbReference type="PROSITE" id="PS51123"/>
    </source>
</evidence>